<evidence type="ECO:0000259" key="8">
    <source>
        <dbReference type="Pfam" id="PF25887"/>
    </source>
</evidence>
<accession>A0A086ZK78</accession>
<keyword evidence="5 7" id="KW-1133">Transmembrane helix</keyword>
<dbReference type="GO" id="GO:0016020">
    <property type="term" value="C:membrane"/>
    <property type="evidence" value="ECO:0007669"/>
    <property type="project" value="UniProtKB-SubCell"/>
</dbReference>
<feature type="domain" description="LcnD-like C-terminal" evidence="10">
    <location>
        <begin position="352"/>
        <end position="440"/>
    </location>
</feature>
<feature type="domain" description="LcnD-like long helical bundle" evidence="8">
    <location>
        <begin position="100"/>
        <end position="308"/>
    </location>
</feature>
<dbReference type="Pfam" id="PF25935">
    <property type="entry name" value="BSH_LcnD"/>
    <property type="match status" value="1"/>
</dbReference>
<feature type="domain" description="LcnD-like barrel-sandwich hybrid" evidence="9">
    <location>
        <begin position="60"/>
        <end position="347"/>
    </location>
</feature>
<dbReference type="InterPro" id="IPR058795">
    <property type="entry name" value="LcnD_C"/>
</dbReference>
<organism evidence="11 12">
    <name type="scientific">Bifidobacterium bohemicum DSM 22767</name>
    <dbReference type="NCBI Taxonomy" id="1437606"/>
    <lineage>
        <taxon>Bacteria</taxon>
        <taxon>Bacillati</taxon>
        <taxon>Actinomycetota</taxon>
        <taxon>Actinomycetes</taxon>
        <taxon>Bifidobacteriales</taxon>
        <taxon>Bifidobacteriaceae</taxon>
        <taxon>Bifidobacterium</taxon>
    </lineage>
</organism>
<dbReference type="Gene3D" id="2.40.30.170">
    <property type="match status" value="1"/>
</dbReference>
<evidence type="ECO:0000256" key="7">
    <source>
        <dbReference type="SAM" id="Phobius"/>
    </source>
</evidence>
<evidence type="ECO:0000256" key="1">
    <source>
        <dbReference type="ARBA" id="ARBA00004167"/>
    </source>
</evidence>
<evidence type="ECO:0000259" key="9">
    <source>
        <dbReference type="Pfam" id="PF25935"/>
    </source>
</evidence>
<dbReference type="InterPro" id="IPR058786">
    <property type="entry name" value="BSH_LcnD"/>
</dbReference>
<dbReference type="Pfam" id="PF25940">
    <property type="entry name" value="LcnD_C"/>
    <property type="match status" value="1"/>
</dbReference>
<evidence type="ECO:0000313" key="12">
    <source>
        <dbReference type="Proteomes" id="UP000029096"/>
    </source>
</evidence>
<sequence>MNMDTEIFESSEFYRRRYDNFSTMIVFPVFLAVVGILLFSFVGHREITVKTVGEIAPAGTVAQVQSTSNQHIVVNNLMENKVVRKGDTLLAYDDNQDSTQMAALQQQLDVANRQQVAAQQLKVGLQNDTNPFSDPDEFGYSSMLDDYRAQAAVTTQDDGRDAANVNSQNQAVAAARDAANQQLSENEAKLADYRELRQAVAGGGQLPADNIFASTYQLYHSQIEENPSQQGSITAQTLSGIDSSVRELEQTSATVRSQQASTSFSAKSTSSGSKISALHAQYVLEADKELSKISSTKLELETKIALGKSQGSASTVKAKCGGILHVNSQIKGMDTIPNGTVVAQIYPDLDHASNIEIVLDVPADDIDGIHNAQQVRFSSYQNSAKPLIINGSIISVASSPTRTRQGNYYEIRARASVDDVTINRIRYGFQGTAVIITGKKTFFDYYKDRILHP</sequence>
<dbReference type="PANTHER" id="PTHR30386:SF26">
    <property type="entry name" value="TRANSPORT PROTEIN COMB"/>
    <property type="match status" value="1"/>
</dbReference>
<evidence type="ECO:0000256" key="4">
    <source>
        <dbReference type="ARBA" id="ARBA00022692"/>
    </source>
</evidence>
<evidence type="ECO:0000256" key="6">
    <source>
        <dbReference type="ARBA" id="ARBA00023136"/>
    </source>
</evidence>
<comment type="caution">
    <text evidence="11">The sequence shown here is derived from an EMBL/GenBank/DDBJ whole genome shotgun (WGS) entry which is preliminary data.</text>
</comment>
<dbReference type="AlphaFoldDB" id="A0A086ZK78"/>
<reference evidence="11 12" key="1">
    <citation type="submission" date="2014-03" db="EMBL/GenBank/DDBJ databases">
        <title>Genomics of Bifidobacteria.</title>
        <authorList>
            <person name="Ventura M."/>
            <person name="Milani C."/>
            <person name="Lugli G.A."/>
        </authorList>
    </citation>
    <scope>NUCLEOTIDE SEQUENCE [LARGE SCALE GENOMIC DNA]</scope>
    <source>
        <strain evidence="11 12">DSM 22767</strain>
    </source>
</reference>
<evidence type="ECO:0000256" key="5">
    <source>
        <dbReference type="ARBA" id="ARBA00022989"/>
    </source>
</evidence>
<keyword evidence="3" id="KW-0813">Transport</keyword>
<keyword evidence="12" id="KW-1185">Reference proteome</keyword>
<dbReference type="PANTHER" id="PTHR30386">
    <property type="entry name" value="MEMBRANE FUSION SUBUNIT OF EMRAB-TOLC MULTIDRUG EFFLUX PUMP"/>
    <property type="match status" value="1"/>
</dbReference>
<dbReference type="Proteomes" id="UP000029096">
    <property type="component" value="Unassembled WGS sequence"/>
</dbReference>
<gene>
    <name evidence="11" type="ORF">BBOH_0402</name>
</gene>
<evidence type="ECO:0000256" key="3">
    <source>
        <dbReference type="ARBA" id="ARBA00022448"/>
    </source>
</evidence>
<evidence type="ECO:0000259" key="10">
    <source>
        <dbReference type="Pfam" id="PF25940"/>
    </source>
</evidence>
<dbReference type="InterPro" id="IPR050739">
    <property type="entry name" value="MFP"/>
</dbReference>
<dbReference type="Pfam" id="PF25887">
    <property type="entry name" value="HB_LcnD"/>
    <property type="match status" value="1"/>
</dbReference>
<name>A0A086ZK78_9BIFI</name>
<dbReference type="NCBIfam" id="TIGR01000">
    <property type="entry name" value="bacteriocin_acc"/>
    <property type="match status" value="1"/>
</dbReference>
<protein>
    <submittedName>
        <fullName evidence="11">Competence factor transport accessory protein, ComB</fullName>
    </submittedName>
</protein>
<keyword evidence="6 7" id="KW-0472">Membrane</keyword>
<dbReference type="STRING" id="1437606.BBOH_0402"/>
<comment type="similarity">
    <text evidence="2">Belongs to the membrane fusion protein (MFP) (TC 8.A.1) family.</text>
</comment>
<dbReference type="InterPro" id="IPR005696">
    <property type="entry name" value="MesE/LcnD"/>
</dbReference>
<dbReference type="eggNOG" id="COG0845">
    <property type="taxonomic scope" value="Bacteria"/>
</dbReference>
<dbReference type="EMBL" id="JGYP01000001">
    <property type="protein sequence ID" value="KFI46928.1"/>
    <property type="molecule type" value="Genomic_DNA"/>
</dbReference>
<dbReference type="InterPro" id="IPR058794">
    <property type="entry name" value="HB_LcnD"/>
</dbReference>
<evidence type="ECO:0000313" key="11">
    <source>
        <dbReference type="EMBL" id="KFI46928.1"/>
    </source>
</evidence>
<keyword evidence="4 7" id="KW-0812">Transmembrane</keyword>
<proteinExistence type="inferred from homology"/>
<comment type="subcellular location">
    <subcellularLocation>
        <location evidence="1">Membrane</location>
        <topology evidence="1">Single-pass membrane protein</topology>
    </subcellularLocation>
</comment>
<feature type="transmembrane region" description="Helical" evidence="7">
    <location>
        <begin position="21"/>
        <end position="42"/>
    </location>
</feature>
<evidence type="ECO:0000256" key="2">
    <source>
        <dbReference type="ARBA" id="ARBA00009477"/>
    </source>
</evidence>